<dbReference type="RefSeq" id="WP_108623321.1">
    <property type="nucleotide sequence ID" value="NZ_CP028901.1"/>
</dbReference>
<evidence type="ECO:0000313" key="3">
    <source>
        <dbReference type="Proteomes" id="UP000244571"/>
    </source>
</evidence>
<name>A0A2R4XQ20_9BURK</name>
<organism evidence="2 3">
    <name type="scientific">Orrella marina</name>
    <dbReference type="NCBI Taxonomy" id="2163011"/>
    <lineage>
        <taxon>Bacteria</taxon>
        <taxon>Pseudomonadati</taxon>
        <taxon>Pseudomonadota</taxon>
        <taxon>Betaproteobacteria</taxon>
        <taxon>Burkholderiales</taxon>
        <taxon>Alcaligenaceae</taxon>
        <taxon>Orrella</taxon>
    </lineage>
</organism>
<dbReference type="SUPFAM" id="SSF53901">
    <property type="entry name" value="Thiolase-like"/>
    <property type="match status" value="2"/>
</dbReference>
<dbReference type="Pfam" id="PF22691">
    <property type="entry name" value="Thiolase_C_1"/>
    <property type="match status" value="1"/>
</dbReference>
<dbReference type="Proteomes" id="UP000244571">
    <property type="component" value="Chromosome"/>
</dbReference>
<dbReference type="OrthoDB" id="9790314at2"/>
<dbReference type="AlphaFoldDB" id="A0A2R4XQ20"/>
<dbReference type="KEGG" id="boz:DBV39_15740"/>
<dbReference type="GO" id="GO:0003988">
    <property type="term" value="F:acetyl-CoA C-acyltransferase activity"/>
    <property type="evidence" value="ECO:0007669"/>
    <property type="project" value="UniProtKB-ARBA"/>
</dbReference>
<dbReference type="PANTHER" id="PTHR42870:SF1">
    <property type="entry name" value="NON-SPECIFIC LIPID-TRANSFER PROTEIN-LIKE 2"/>
    <property type="match status" value="1"/>
</dbReference>
<dbReference type="InterPro" id="IPR016039">
    <property type="entry name" value="Thiolase-like"/>
</dbReference>
<gene>
    <name evidence="2" type="ORF">DBV39_15740</name>
</gene>
<evidence type="ECO:0000259" key="1">
    <source>
        <dbReference type="Pfam" id="PF22691"/>
    </source>
</evidence>
<dbReference type="EMBL" id="CP028901">
    <property type="protein sequence ID" value="AWB35865.1"/>
    <property type="molecule type" value="Genomic_DNA"/>
</dbReference>
<dbReference type="Gene3D" id="3.40.47.10">
    <property type="match status" value="1"/>
</dbReference>
<dbReference type="PANTHER" id="PTHR42870">
    <property type="entry name" value="ACETYL-COA C-ACETYLTRANSFERASE"/>
    <property type="match status" value="1"/>
</dbReference>
<dbReference type="NCBIfam" id="NF006010">
    <property type="entry name" value="PRK08142.1"/>
    <property type="match status" value="1"/>
</dbReference>
<dbReference type="InterPro" id="IPR002155">
    <property type="entry name" value="Thiolase"/>
</dbReference>
<reference evidence="2 3" key="1">
    <citation type="submission" date="2018-04" db="EMBL/GenBank/DDBJ databases">
        <title>Bordetella sp. HZ20 isolated from seawater.</title>
        <authorList>
            <person name="Sun C."/>
        </authorList>
    </citation>
    <scope>NUCLEOTIDE SEQUENCE [LARGE SCALE GENOMIC DNA]</scope>
    <source>
        <strain evidence="2 3">HZ20</strain>
    </source>
</reference>
<accession>A0A2R4XQ20</accession>
<keyword evidence="3" id="KW-1185">Reference proteome</keyword>
<feature type="domain" description="Thiolase C-terminal" evidence="1">
    <location>
        <begin position="252"/>
        <end position="388"/>
    </location>
</feature>
<dbReference type="InterPro" id="IPR055140">
    <property type="entry name" value="Thiolase_C_2"/>
</dbReference>
<protein>
    <submittedName>
        <fullName evidence="2">Thiolase domain-containing protein</fullName>
    </submittedName>
</protein>
<sequence length="389" mass="41450">MSINRQAYVVGAFEHPTRHAPDKSVSQLHAESALGALKDAGLTLKDVDGYFCAGDAPGGGPISMVEYLGLNVKWVDGTELGGCSYMILLRHAAMAIREGRCSVALITLAGNPRSSGMATGTAPRATGPERPETVWDLPYRPTITGIYGNLARRHMHEFGTTSEQLAAVKVAAAHHAQYNERALLRKPVTIEDVVSSPMIADPLHRLDCCVITDGGGALVMTSREIAHRINRPRVRIIGTGETINTSRGGYFDATVTGAAVTGRMAFEEARVSVKDIKYASIYDNFTIMVLLQLEDLGFCQKGQAGPFVAEGNLISGQGGLPFNTDGGGLCNNHPSNRGGMTKLIEAVRQLRGEAHPMVQVKDCDIALATGPGLVVGVGHAHSTIILERE</sequence>
<dbReference type="PIRSF" id="PIRSF000429">
    <property type="entry name" value="Ac-CoA_Ac_transf"/>
    <property type="match status" value="1"/>
</dbReference>
<proteinExistence type="predicted"/>
<evidence type="ECO:0000313" key="2">
    <source>
        <dbReference type="EMBL" id="AWB35865.1"/>
    </source>
</evidence>
<dbReference type="CDD" id="cd00829">
    <property type="entry name" value="SCP-x_thiolase"/>
    <property type="match status" value="1"/>
</dbReference>